<dbReference type="PANTHER" id="PTHR36510:SF1">
    <property type="entry name" value="GLUTAMATE--CYSTEINE LIGASE 2-RELATED"/>
    <property type="match status" value="1"/>
</dbReference>
<dbReference type="GO" id="GO:0016874">
    <property type="term" value="F:ligase activity"/>
    <property type="evidence" value="ECO:0007669"/>
    <property type="project" value="UniProtKB-KW"/>
</dbReference>
<comment type="catalytic activity">
    <reaction evidence="1">
        <text>L-cysteine + L-glutamate + ATP = gamma-L-glutamyl-L-cysteine + ADP + phosphate + H(+)</text>
        <dbReference type="Rhea" id="RHEA:13285"/>
        <dbReference type="ChEBI" id="CHEBI:15378"/>
        <dbReference type="ChEBI" id="CHEBI:29985"/>
        <dbReference type="ChEBI" id="CHEBI:30616"/>
        <dbReference type="ChEBI" id="CHEBI:35235"/>
        <dbReference type="ChEBI" id="CHEBI:43474"/>
        <dbReference type="ChEBI" id="CHEBI:58173"/>
        <dbReference type="ChEBI" id="CHEBI:456216"/>
        <dbReference type="EC" id="6.3.2.2"/>
    </reaction>
</comment>
<accession>A0ABW6Y1Y3</accession>
<dbReference type="InterPro" id="IPR050141">
    <property type="entry name" value="GCL_type2/YbdK_subfam"/>
</dbReference>
<dbReference type="RefSeq" id="WP_388311399.1">
    <property type="nucleotide sequence ID" value="NZ_JBIBDZ010000015.1"/>
</dbReference>
<keyword evidence="3" id="KW-1185">Reference proteome</keyword>
<protein>
    <submittedName>
        <fullName evidence="2">Glutamate-cysteine ligase family protein</fullName>
    </submittedName>
</protein>
<dbReference type="InterPro" id="IPR006336">
    <property type="entry name" value="GCS2"/>
</dbReference>
<proteinExistence type="predicted"/>
<evidence type="ECO:0000313" key="3">
    <source>
        <dbReference type="Proteomes" id="UP001602370"/>
    </source>
</evidence>
<evidence type="ECO:0000313" key="2">
    <source>
        <dbReference type="EMBL" id="MFF5923775.1"/>
    </source>
</evidence>
<dbReference type="PANTHER" id="PTHR36510">
    <property type="entry name" value="GLUTAMATE--CYSTEINE LIGASE 2-RELATED"/>
    <property type="match status" value="1"/>
</dbReference>
<sequence length="288" mass="31282">MNVLTMGVEEEFMLVDHVTRAPVNRAPQVIDRASRDLGGQLQSEFFNAQIETGTRATSCRTSLRDELSWMRGAVAAAARNERCAPVACGTPVLPPEEQLTVANTERYRRMARRYAPLITRDDGTTREDGLVCGCHVHIGELDRERALALAQHMRPWLPILQALAGNCSPLVRGLAGTLLPRVAARVPAPRMSCPDLSQAHRLAAAQGLGGHGLDPVDGRERPAVTLVDALIDFARTALDATDDTEWVRAQWDRIRTDGGGAARQRAVLRRSGRFAAVVDSLAAATVRG</sequence>
<dbReference type="InterPro" id="IPR014746">
    <property type="entry name" value="Gln_synth/guanido_kin_cat_dom"/>
</dbReference>
<name>A0ABW6Y1Y3_9ACTN</name>
<dbReference type="Gene3D" id="3.30.590.20">
    <property type="match status" value="2"/>
</dbReference>
<gene>
    <name evidence="2" type="ORF">ACFY8C_36450</name>
</gene>
<dbReference type="EMBL" id="JBIBDZ010000015">
    <property type="protein sequence ID" value="MFF5923775.1"/>
    <property type="molecule type" value="Genomic_DNA"/>
</dbReference>
<dbReference type="Proteomes" id="UP001602370">
    <property type="component" value="Unassembled WGS sequence"/>
</dbReference>
<reference evidence="2 3" key="1">
    <citation type="submission" date="2024-10" db="EMBL/GenBank/DDBJ databases">
        <title>The Natural Products Discovery Center: Release of the First 8490 Sequenced Strains for Exploring Actinobacteria Biosynthetic Diversity.</title>
        <authorList>
            <person name="Kalkreuter E."/>
            <person name="Kautsar S.A."/>
            <person name="Yang D."/>
            <person name="Bader C.D."/>
            <person name="Teijaro C.N."/>
            <person name="Fluegel L."/>
            <person name="Davis C.M."/>
            <person name="Simpson J.R."/>
            <person name="Lauterbach L."/>
            <person name="Steele A.D."/>
            <person name="Gui C."/>
            <person name="Meng S."/>
            <person name="Li G."/>
            <person name="Viehrig K."/>
            <person name="Ye F."/>
            <person name="Su P."/>
            <person name="Kiefer A.F."/>
            <person name="Nichols A."/>
            <person name="Cepeda A.J."/>
            <person name="Yan W."/>
            <person name="Fan B."/>
            <person name="Jiang Y."/>
            <person name="Adhikari A."/>
            <person name="Zheng C.-J."/>
            <person name="Schuster L."/>
            <person name="Cowan T.M."/>
            <person name="Smanski M.J."/>
            <person name="Chevrette M.G."/>
            <person name="De Carvalho L.P.S."/>
            <person name="Shen B."/>
        </authorList>
    </citation>
    <scope>NUCLEOTIDE SEQUENCE [LARGE SCALE GENOMIC DNA]</scope>
    <source>
        <strain evidence="2 3">NPDC012605</strain>
    </source>
</reference>
<evidence type="ECO:0000256" key="1">
    <source>
        <dbReference type="ARBA" id="ARBA00048819"/>
    </source>
</evidence>
<organism evidence="2 3">
    <name type="scientific">Streptomyces flavochromogenes</name>
    <dbReference type="NCBI Taxonomy" id="68199"/>
    <lineage>
        <taxon>Bacteria</taxon>
        <taxon>Bacillati</taxon>
        <taxon>Actinomycetota</taxon>
        <taxon>Actinomycetes</taxon>
        <taxon>Kitasatosporales</taxon>
        <taxon>Streptomycetaceae</taxon>
        <taxon>Streptomyces</taxon>
    </lineage>
</organism>
<comment type="caution">
    <text evidence="2">The sequence shown here is derived from an EMBL/GenBank/DDBJ whole genome shotgun (WGS) entry which is preliminary data.</text>
</comment>
<dbReference type="Pfam" id="PF04107">
    <property type="entry name" value="GCS2"/>
    <property type="match status" value="1"/>
</dbReference>
<dbReference type="SUPFAM" id="SSF55931">
    <property type="entry name" value="Glutamine synthetase/guanido kinase"/>
    <property type="match status" value="1"/>
</dbReference>
<keyword evidence="2" id="KW-0436">Ligase</keyword>